<dbReference type="Proteomes" id="UP000196228">
    <property type="component" value="Chromosome"/>
</dbReference>
<dbReference type="EMBL" id="CP021383">
    <property type="protein sequence ID" value="ARU53493.1"/>
    <property type="molecule type" value="Genomic_DNA"/>
</dbReference>
<dbReference type="KEGG" id="cceu:CBR64_20740"/>
<organism evidence="2 3">
    <name type="scientific">Cellulosimicrobium cellulans</name>
    <name type="common">Arthrobacter luteus</name>
    <dbReference type="NCBI Taxonomy" id="1710"/>
    <lineage>
        <taxon>Bacteria</taxon>
        <taxon>Bacillati</taxon>
        <taxon>Actinomycetota</taxon>
        <taxon>Actinomycetes</taxon>
        <taxon>Micrococcales</taxon>
        <taxon>Promicromonosporaceae</taxon>
        <taxon>Cellulosimicrobium</taxon>
    </lineage>
</organism>
<sequence>MARAANGWTPGRCCRLILRTSDPSQSAGRVIALGAVDVMLDGAVEDERALLDGAFASELIGDRNPSAAMLAWFLRNVERIDPELVPEAICDGPGDKGIDALVVDDDLSEITLYQGKRMESPTKTQGDGDLKTFIGAAQYFESAEAVQGLLDSKPNVELRNLLVRNDVVAKVSAGYRVRRLVFVTNSMLDASATGLISALADHDPVLDVWSRERMAAIAERVRRADLRPESVTIHASTSPIVDELDGNARLAIALVPASELILLPGIDDLSLFSRNVRLSAGNTRINRELAETVADRIEHRLFPASHNGITVLTLGISIADEIITLNGVSVVNGCQSILALHRERAFLTDELKLVVKIVELPDPSSGLSDTITYRANNQNAVNIRDQRSTDRIQLQLQRQVTDTYGTEFGYVVKVGERLTATRVLDNTVAAQLIMATYREKPWSAVRKVRLFDQDYHDIFAADINADRLFLLQLLDEAVNAARDDLQGELRSSFASVRFTIAALVTDLLRLSNQGRELLSQPGRWLPSKAPEVLEFLTERARDVALNINGYVSDTAEAAREHGADFDAKTVFKSSAGVAPLRREITTVARRVDARDPGYLFDLAPIDDVA</sequence>
<evidence type="ECO:0000313" key="2">
    <source>
        <dbReference type="EMBL" id="ARU53493.1"/>
    </source>
</evidence>
<dbReference type="Pfam" id="PF10592">
    <property type="entry name" value="AIPR"/>
    <property type="match status" value="1"/>
</dbReference>
<dbReference type="InterPro" id="IPR018891">
    <property type="entry name" value="AIPR_C"/>
</dbReference>
<evidence type="ECO:0000259" key="1">
    <source>
        <dbReference type="Pfam" id="PF10592"/>
    </source>
</evidence>
<proteinExistence type="predicted"/>
<accession>A0A1Y0I269</accession>
<protein>
    <recommendedName>
        <fullName evidence="1">Abortive phage infection protein C-terminal domain-containing protein</fullName>
    </recommendedName>
</protein>
<reference evidence="2 3" key="1">
    <citation type="submission" date="2017-05" db="EMBL/GenBank/DDBJ databases">
        <authorList>
            <person name="Song R."/>
            <person name="Chenine A.L."/>
            <person name="Ruprecht R.M."/>
        </authorList>
    </citation>
    <scope>NUCLEOTIDE SEQUENCE [LARGE SCALE GENOMIC DNA]</scope>
    <source>
        <strain evidence="2 3">PSBB019</strain>
    </source>
</reference>
<dbReference type="AlphaFoldDB" id="A0A1Y0I269"/>
<gene>
    <name evidence="2" type="ORF">CBR64_20740</name>
</gene>
<name>A0A1Y0I269_CELCE</name>
<feature type="domain" description="Abortive phage infection protein C-terminal" evidence="1">
    <location>
        <begin position="272"/>
        <end position="479"/>
    </location>
</feature>
<evidence type="ECO:0000313" key="3">
    <source>
        <dbReference type="Proteomes" id="UP000196228"/>
    </source>
</evidence>